<dbReference type="HAMAP" id="MF_01161">
    <property type="entry name" value="tRNA_Ile_lys_synt"/>
    <property type="match status" value="1"/>
</dbReference>
<accession>A0A6J4MVH2</accession>
<comment type="subcellular location">
    <subcellularLocation>
        <location evidence="1 8">Cytoplasm</location>
    </subcellularLocation>
</comment>
<keyword evidence="2 8" id="KW-0963">Cytoplasm</keyword>
<evidence type="ECO:0000256" key="1">
    <source>
        <dbReference type="ARBA" id="ARBA00004496"/>
    </source>
</evidence>
<evidence type="ECO:0000256" key="2">
    <source>
        <dbReference type="ARBA" id="ARBA00022490"/>
    </source>
</evidence>
<evidence type="ECO:0000256" key="3">
    <source>
        <dbReference type="ARBA" id="ARBA00022598"/>
    </source>
</evidence>
<evidence type="ECO:0000256" key="6">
    <source>
        <dbReference type="ARBA" id="ARBA00022840"/>
    </source>
</evidence>
<keyword evidence="6 8" id="KW-0067">ATP-binding</keyword>
<gene>
    <name evidence="8" type="primary">tilS</name>
    <name evidence="10" type="ORF">AVDCRST_MAG89-4510</name>
</gene>
<dbReference type="Pfam" id="PF11734">
    <property type="entry name" value="TilS_C"/>
    <property type="match status" value="1"/>
</dbReference>
<evidence type="ECO:0000256" key="8">
    <source>
        <dbReference type="HAMAP-Rule" id="MF_01161"/>
    </source>
</evidence>
<dbReference type="PANTHER" id="PTHR43033">
    <property type="entry name" value="TRNA(ILE)-LYSIDINE SYNTHASE-RELATED"/>
    <property type="match status" value="1"/>
</dbReference>
<dbReference type="InterPro" id="IPR012795">
    <property type="entry name" value="tRNA_Ile_lys_synt_N"/>
</dbReference>
<evidence type="ECO:0000313" key="10">
    <source>
        <dbReference type="EMBL" id="CAA9369980.1"/>
    </source>
</evidence>
<dbReference type="SUPFAM" id="SSF52402">
    <property type="entry name" value="Adenine nucleotide alpha hydrolases-like"/>
    <property type="match status" value="1"/>
</dbReference>
<dbReference type="InterPro" id="IPR012796">
    <property type="entry name" value="Lysidine-tRNA-synth_C"/>
</dbReference>
<dbReference type="PANTHER" id="PTHR43033:SF1">
    <property type="entry name" value="TRNA(ILE)-LYSIDINE SYNTHASE-RELATED"/>
    <property type="match status" value="1"/>
</dbReference>
<dbReference type="NCBIfam" id="TIGR02432">
    <property type="entry name" value="lysidine_TilS_N"/>
    <property type="match status" value="1"/>
</dbReference>
<keyword evidence="4 8" id="KW-0819">tRNA processing</keyword>
<feature type="domain" description="Lysidine-tRNA(Ile) synthetase C-terminal" evidence="9">
    <location>
        <begin position="385"/>
        <end position="457"/>
    </location>
</feature>
<dbReference type="EC" id="6.3.4.19" evidence="8"/>
<dbReference type="Pfam" id="PF01171">
    <property type="entry name" value="ATP_bind_3"/>
    <property type="match status" value="1"/>
</dbReference>
<dbReference type="InterPro" id="IPR014729">
    <property type="entry name" value="Rossmann-like_a/b/a_fold"/>
</dbReference>
<evidence type="ECO:0000256" key="7">
    <source>
        <dbReference type="ARBA" id="ARBA00048539"/>
    </source>
</evidence>
<dbReference type="GO" id="GO:0005737">
    <property type="term" value="C:cytoplasm"/>
    <property type="evidence" value="ECO:0007669"/>
    <property type="project" value="UniProtKB-SubCell"/>
</dbReference>
<dbReference type="SMART" id="SM00977">
    <property type="entry name" value="TilS_C"/>
    <property type="match status" value="1"/>
</dbReference>
<dbReference type="AlphaFoldDB" id="A0A6J4MVH2"/>
<dbReference type="GO" id="GO:0032267">
    <property type="term" value="F:tRNA(Ile)-lysidine synthase activity"/>
    <property type="evidence" value="ECO:0007669"/>
    <property type="project" value="UniProtKB-EC"/>
</dbReference>
<dbReference type="CDD" id="cd01992">
    <property type="entry name" value="TilS_N"/>
    <property type="match status" value="1"/>
</dbReference>
<dbReference type="GO" id="GO:0006400">
    <property type="term" value="P:tRNA modification"/>
    <property type="evidence" value="ECO:0007669"/>
    <property type="project" value="UniProtKB-UniRule"/>
</dbReference>
<organism evidence="10">
    <name type="scientific">uncultured Gemmatimonadota bacterium</name>
    <dbReference type="NCBI Taxonomy" id="203437"/>
    <lineage>
        <taxon>Bacteria</taxon>
        <taxon>Pseudomonadati</taxon>
        <taxon>Gemmatimonadota</taxon>
        <taxon>environmental samples</taxon>
    </lineage>
</organism>
<evidence type="ECO:0000256" key="4">
    <source>
        <dbReference type="ARBA" id="ARBA00022694"/>
    </source>
</evidence>
<comment type="function">
    <text evidence="8">Ligates lysine onto the cytidine present at position 34 of the AUA codon-specific tRNA(Ile) that contains the anticodon CAU, in an ATP-dependent manner. Cytidine is converted to lysidine, thus changing the amino acid specificity of the tRNA from methionine to isoleucine.</text>
</comment>
<protein>
    <recommendedName>
        <fullName evidence="8">tRNA(Ile)-lysidine synthase</fullName>
        <ecNumber evidence="8">6.3.4.19</ecNumber>
    </recommendedName>
    <alternativeName>
        <fullName evidence="8">tRNA(Ile)-2-lysyl-cytidine synthase</fullName>
    </alternativeName>
    <alternativeName>
        <fullName evidence="8">tRNA(Ile)-lysidine synthetase</fullName>
    </alternativeName>
</protein>
<comment type="catalytic activity">
    <reaction evidence="7 8">
        <text>cytidine(34) in tRNA(Ile2) + L-lysine + ATP = lysidine(34) in tRNA(Ile2) + AMP + diphosphate + H(+)</text>
        <dbReference type="Rhea" id="RHEA:43744"/>
        <dbReference type="Rhea" id="RHEA-COMP:10625"/>
        <dbReference type="Rhea" id="RHEA-COMP:10670"/>
        <dbReference type="ChEBI" id="CHEBI:15378"/>
        <dbReference type="ChEBI" id="CHEBI:30616"/>
        <dbReference type="ChEBI" id="CHEBI:32551"/>
        <dbReference type="ChEBI" id="CHEBI:33019"/>
        <dbReference type="ChEBI" id="CHEBI:82748"/>
        <dbReference type="ChEBI" id="CHEBI:83665"/>
        <dbReference type="ChEBI" id="CHEBI:456215"/>
        <dbReference type="EC" id="6.3.4.19"/>
    </reaction>
</comment>
<keyword evidence="3 8" id="KW-0436">Ligase</keyword>
<comment type="domain">
    <text evidence="8">The N-terminal region contains the highly conserved SGGXDS motif, predicted to be a P-loop motif involved in ATP binding.</text>
</comment>
<dbReference type="InterPro" id="IPR012094">
    <property type="entry name" value="tRNA_Ile_lys_synt"/>
</dbReference>
<dbReference type="Gene3D" id="3.40.50.620">
    <property type="entry name" value="HUPs"/>
    <property type="match status" value="1"/>
</dbReference>
<comment type="similarity">
    <text evidence="8">Belongs to the tRNA(Ile)-lysidine synthase family.</text>
</comment>
<feature type="binding site" evidence="8">
    <location>
        <begin position="34"/>
        <end position="39"/>
    </location>
    <ligand>
        <name>ATP</name>
        <dbReference type="ChEBI" id="CHEBI:30616"/>
    </ligand>
</feature>
<keyword evidence="5 8" id="KW-0547">Nucleotide-binding</keyword>
<sequence>MPRTPPPPLDHRVRQNLETLGVRGTGAHVMVAVSGGVDSVALLHLLRFAADDPTMTLSAAHFDHAMRPGSEADAHWVRGLCRAWGVPLSEARADPSPRTEEAARDARYAFLRAAQAGAGATHLATAHHADDQAETVLFRVLRGTGIQGLAGIPPVDATGLIRPLLPFWRVEIRRYARHAELRWRDDPSNQSLDPARNRIRRGLLPAIERTVAAGARASLVRLAQLAREDEAAWEAVLAPLLAEAVHEEDGAVLLVRERFAAYDWPVAARLLRAALRRLATVPDRAGTRMAIEFISRAPSGRTLRLAGGVLITTEFGVARLCRAAENPGEPPPDLPLAVAGGAGEGRFRVGGRERVARWSEGQVQPGGEADSATVCIAADRVAWPLALRGWMPGDRMRTRAGTRPLKKLFGEARMTVAARRAAPALADAAGSVLWVPGVGAAAGLAPRPGERAITLLVSDV</sequence>
<name>A0A6J4MVH2_9BACT</name>
<dbReference type="GO" id="GO:0005524">
    <property type="term" value="F:ATP binding"/>
    <property type="evidence" value="ECO:0007669"/>
    <property type="project" value="UniProtKB-UniRule"/>
</dbReference>
<evidence type="ECO:0000256" key="5">
    <source>
        <dbReference type="ARBA" id="ARBA00022741"/>
    </source>
</evidence>
<dbReference type="SUPFAM" id="SSF56037">
    <property type="entry name" value="PheT/TilS domain"/>
    <property type="match status" value="1"/>
</dbReference>
<proteinExistence type="inferred from homology"/>
<dbReference type="InterPro" id="IPR011063">
    <property type="entry name" value="TilS/TtcA_N"/>
</dbReference>
<evidence type="ECO:0000259" key="9">
    <source>
        <dbReference type="SMART" id="SM00977"/>
    </source>
</evidence>
<dbReference type="EMBL" id="CADCTV010000945">
    <property type="protein sequence ID" value="CAA9369980.1"/>
    <property type="molecule type" value="Genomic_DNA"/>
</dbReference>
<reference evidence="10" key="1">
    <citation type="submission" date="2020-02" db="EMBL/GenBank/DDBJ databases">
        <authorList>
            <person name="Meier V. D."/>
        </authorList>
    </citation>
    <scope>NUCLEOTIDE SEQUENCE</scope>
    <source>
        <strain evidence="10">AVDCRST_MAG89</strain>
    </source>
</reference>